<keyword evidence="4" id="KW-0378">Hydrolase</keyword>
<dbReference type="PROSITE" id="PS00463">
    <property type="entry name" value="ZN2_CY6_FUNGAL_1"/>
    <property type="match status" value="1"/>
</dbReference>
<dbReference type="InterPro" id="IPR050613">
    <property type="entry name" value="Sec_Metabolite_Reg"/>
</dbReference>
<dbReference type="Pfam" id="PF13460">
    <property type="entry name" value="NAD_binding_10"/>
    <property type="match status" value="1"/>
</dbReference>
<dbReference type="SMART" id="SM00906">
    <property type="entry name" value="Fungal_trans"/>
    <property type="match status" value="1"/>
</dbReference>
<dbReference type="SUPFAM" id="SSF53474">
    <property type="entry name" value="alpha/beta-Hydrolases"/>
    <property type="match status" value="1"/>
</dbReference>
<dbReference type="STRING" id="100787.A0A0G4MVX3"/>
<dbReference type="ESTHER" id="vera1-c9ssv1">
    <property type="family name" value="Fungal_carboxylesterase_lipase"/>
</dbReference>
<dbReference type="GO" id="GO:0005634">
    <property type="term" value="C:nucleus"/>
    <property type="evidence" value="ECO:0007669"/>
    <property type="project" value="UniProtKB-SubCell"/>
</dbReference>
<evidence type="ECO:0000259" key="7">
    <source>
        <dbReference type="PROSITE" id="PS50048"/>
    </source>
</evidence>
<name>A0A0G4MVX3_VERLO</name>
<feature type="region of interest" description="Disordered" evidence="6">
    <location>
        <begin position="666"/>
        <end position="693"/>
    </location>
</feature>
<dbReference type="GO" id="GO:0016787">
    <property type="term" value="F:hydrolase activity"/>
    <property type="evidence" value="ECO:0007669"/>
    <property type="project" value="UniProtKB-KW"/>
</dbReference>
<feature type="region of interest" description="Disordered" evidence="6">
    <location>
        <begin position="929"/>
        <end position="953"/>
    </location>
</feature>
<dbReference type="PANTHER" id="PTHR31001">
    <property type="entry name" value="UNCHARACTERIZED TRANSCRIPTIONAL REGULATORY PROTEIN"/>
    <property type="match status" value="1"/>
</dbReference>
<sequence length="1823" mass="196864">MRGDRHRIRGHEGSMWSALLVKRSASLLHKTRPFCPSFFPRPSQASMPSHVATLVLAALSGLALAAPAPAPAATCVPTAHTAQGAYVGLHNDAANQDYFLGIPYAQPPVGALRFASPKPLQTTFRGVRNATEYGWMCIGYGSDTSSLGSPVNEDCLTLNVVRPKGVKAGDKLPVGVWVHGGSYVQGGSRDPRYNLTEIVDQSVKEGKPIVAVSINYRLSLWGFLFSEELKNAKAGNTGLKDQRVALEWLNKNIAAFGGSPDKVTIWGESAGARALGMQLIAYDGKHNGIFRSAILQSGSPTAVFKGAADWQPYFDALLAKTGCSSAADKLACLRALPWQTLNSIFSGSDPLSVAAPTLSAVVDGDFISAQASVLLKQGKFARVPLLTGTNFDEGTAYARSGINNEDGWASWLSALGLNSTQAAGVSSLYPDDPAVGIPAFYEGRPPAPALNRAQGSLGLKLWRHGQNGTARSPSKSSRCTKVVPPGVSVLGVKRKWCVPQRRGGIEPTQVKTSCLLASRRVSERRAGSWVVVTYFNVRTKCEALHVDAEVVSLFQVDGALACGCWLYVEDILPLVVARKVEELEPSDYAVIYGQRRSEGAHYGPNCLWGGLDLNRGGLCNGDTHGDWQMCKHTIKPFITPSLSHQYTFTPLSLGLSPASRAHRLSGVARSGARKAREKREPRFSEPNPRRRGLTARAAARAAARTVAFLGASSGVGLAILRATLAAGHRANALCRTPANLTAHLPLDAHPNLRIVAGNAHDAAAVAQILRKDATHLVDTIIFTIGARMKGLSFEDPHVCENGIKALLDALTHLRADGLDGRPRIVVCSTTGISRHGRDVPLLMVPLYRLTLAVPHVDKRAMEVLLEGSGEDFTVVRCSLFVGAASDATIRVGVEDPVAGTESTAIGYTISRDDAGRWFAENLDCGTDEERGRASSLVTAPKHHQHGSAAGAYPSPALQLQQPAISWWLLRPPSPFRSPLFGSLIESISLPSPNMADMSTATPGGAAGPAQASASPSETSTRSSAPASKLRSCVVCRSRKVRCDKLSPCSNCRRAGIPCTVAPSDRPPRWARRLDKLAARPSAPQASEPAAGAVMDRLRTLEKMVQDLGAELEQANAAKSGDRLDGAEVDSQRHIPSVAPGAGVQPGMGRMVGQEKGRSQYVGSSFWTRVSDELDALKADTQGLAGGDSDDSEDDTDPPGQTASTRESERGASERNGLLFGHNLGPSAPDLGQFRPLPSQIPFLVDVFSENVNFCIQIVHMPVLRDMIREMRGKSSGGIPPANEALAFAVYYAAVTSMSEEDVASSFGATKAELNYKFRLGLEHALARADFIRLPTVTLIQAFVIFLALARRHDSPRYVWMMTGLATRMAVAVGLHRDGTHFAHLSPYEVEMRRRVWWCLCLLDIRAAEDQGTDLSIADGAFDTRMPVNVADADLRPAMRAPPVARAHDTEASFAVACYRTCRVTRQIVMARTPDGAPDVAAQHRLLDAFRADFGTWGFSHHVKDLATLAYWVGSTSTRLVIAKLALFIHLPTLLTGGGGDGDADVKADASERIRNDVLVAAIEVAEFNHVLSADPASQPWRWIVETYTHWHAIVFLLIEASRRPWSAVVERAWVALHSRWLIPPQPKGDKSARVWIPLRRLMRRARRHRDAELWRLRADPAAAEALQRQEEHVPVPVSPGPFKGGDGLELFARHWRDLVSGPLQGGHGDLASIKRDDAGAMQFASPARHDSEYGVTPFSEWFPSDEYTQPHEIAGASHDQLDEMGLPVDWSRSGSLGLDQTPGSWDMADFDQLGGADMDMNGEESMNWGQWLESATLMEMDNL</sequence>
<dbReference type="Gene3D" id="4.10.240.10">
    <property type="entry name" value="Zn(2)-C6 fungal-type DNA-binding domain"/>
    <property type="match status" value="1"/>
</dbReference>
<dbReference type="CDD" id="cd00067">
    <property type="entry name" value="GAL4"/>
    <property type="match status" value="1"/>
</dbReference>
<evidence type="ECO:0000256" key="3">
    <source>
        <dbReference type="ARBA" id="ARBA00022723"/>
    </source>
</evidence>
<dbReference type="Pfam" id="PF04082">
    <property type="entry name" value="Fungal_trans"/>
    <property type="match status" value="1"/>
</dbReference>
<evidence type="ECO:0000313" key="9">
    <source>
        <dbReference type="Proteomes" id="UP000044602"/>
    </source>
</evidence>
<dbReference type="GO" id="GO:0008270">
    <property type="term" value="F:zinc ion binding"/>
    <property type="evidence" value="ECO:0007669"/>
    <property type="project" value="InterPro"/>
</dbReference>
<feature type="domain" description="Zn(2)-C6 fungal-type" evidence="7">
    <location>
        <begin position="1031"/>
        <end position="1060"/>
    </location>
</feature>
<dbReference type="SUPFAM" id="SSF51735">
    <property type="entry name" value="NAD(P)-binding Rossmann-fold domains"/>
    <property type="match status" value="1"/>
</dbReference>
<evidence type="ECO:0000256" key="2">
    <source>
        <dbReference type="ARBA" id="ARBA00005964"/>
    </source>
</evidence>
<dbReference type="PANTHER" id="PTHR31001:SF50">
    <property type="entry name" value="ZN(II)2CYS6 TRANSCRIPTION FACTOR (EUROFUNG)"/>
    <property type="match status" value="1"/>
</dbReference>
<accession>A0A0G4MVX3</accession>
<dbReference type="SUPFAM" id="SSF57701">
    <property type="entry name" value="Zn2/Cys6 DNA-binding domain"/>
    <property type="match status" value="1"/>
</dbReference>
<feature type="region of interest" description="Disordered" evidence="6">
    <location>
        <begin position="1180"/>
        <end position="1221"/>
    </location>
</feature>
<dbReference type="InterPro" id="IPR019826">
    <property type="entry name" value="Carboxylesterase_B_AS"/>
</dbReference>
<evidence type="ECO:0000313" key="8">
    <source>
        <dbReference type="EMBL" id="CRK38357.1"/>
    </source>
</evidence>
<dbReference type="GO" id="GO:0000981">
    <property type="term" value="F:DNA-binding transcription factor activity, RNA polymerase II-specific"/>
    <property type="evidence" value="ECO:0007669"/>
    <property type="project" value="InterPro"/>
</dbReference>
<dbReference type="InterPro" id="IPR001138">
    <property type="entry name" value="Zn2Cys6_DnaBD"/>
</dbReference>
<dbReference type="InterPro" id="IPR016040">
    <property type="entry name" value="NAD(P)-bd_dom"/>
</dbReference>
<dbReference type="InterPro" id="IPR019819">
    <property type="entry name" value="Carboxylesterase_B_CS"/>
</dbReference>
<comment type="subcellular location">
    <subcellularLocation>
        <location evidence="1">Nucleus</location>
    </subcellularLocation>
</comment>
<dbReference type="EMBL" id="CVQH01025416">
    <property type="protein sequence ID" value="CRK38357.1"/>
    <property type="molecule type" value="Genomic_DNA"/>
</dbReference>
<dbReference type="CDD" id="cd12148">
    <property type="entry name" value="fungal_TF_MHR"/>
    <property type="match status" value="1"/>
</dbReference>
<dbReference type="PROSITE" id="PS50048">
    <property type="entry name" value="ZN2_CY6_FUNGAL_2"/>
    <property type="match status" value="1"/>
</dbReference>
<dbReference type="GO" id="GO:0003677">
    <property type="term" value="F:DNA binding"/>
    <property type="evidence" value="ECO:0007669"/>
    <property type="project" value="InterPro"/>
</dbReference>
<evidence type="ECO:0000256" key="5">
    <source>
        <dbReference type="ARBA" id="ARBA00023242"/>
    </source>
</evidence>
<dbReference type="Gene3D" id="3.40.50.720">
    <property type="entry name" value="NAD(P)-binding Rossmann-like Domain"/>
    <property type="match status" value="1"/>
</dbReference>
<dbReference type="Pfam" id="PF00172">
    <property type="entry name" value="Zn_clus"/>
    <property type="match status" value="1"/>
</dbReference>
<dbReference type="PROSITE" id="PS00941">
    <property type="entry name" value="CARBOXYLESTERASE_B_2"/>
    <property type="match status" value="1"/>
</dbReference>
<evidence type="ECO:0000256" key="6">
    <source>
        <dbReference type="SAM" id="MobiDB-lite"/>
    </source>
</evidence>
<reference evidence="8 9" key="1">
    <citation type="submission" date="2015-05" db="EMBL/GenBank/DDBJ databases">
        <authorList>
            <person name="Wang D.B."/>
            <person name="Wang M."/>
        </authorList>
    </citation>
    <scope>NUCLEOTIDE SEQUENCE [LARGE SCALE GENOMIC DNA]</scope>
    <source>
        <strain evidence="8">VL1</strain>
    </source>
</reference>
<feature type="compositionally biased region" description="Acidic residues" evidence="6">
    <location>
        <begin position="1187"/>
        <end position="1196"/>
    </location>
</feature>
<evidence type="ECO:0000256" key="1">
    <source>
        <dbReference type="ARBA" id="ARBA00004123"/>
    </source>
</evidence>
<evidence type="ECO:0000256" key="4">
    <source>
        <dbReference type="ARBA" id="ARBA00022801"/>
    </source>
</evidence>
<dbReference type="InterPro" id="IPR002018">
    <property type="entry name" value="CarbesteraseB"/>
</dbReference>
<dbReference type="Pfam" id="PF00135">
    <property type="entry name" value="COesterase"/>
    <property type="match status" value="1"/>
</dbReference>
<keyword evidence="9" id="KW-1185">Reference proteome</keyword>
<dbReference type="InterPro" id="IPR036291">
    <property type="entry name" value="NAD(P)-bd_dom_sf"/>
</dbReference>
<dbReference type="InterPro" id="IPR007219">
    <property type="entry name" value="XnlR_reg_dom"/>
</dbReference>
<organism evidence="8 9">
    <name type="scientific">Verticillium longisporum</name>
    <name type="common">Verticillium dahliae var. longisporum</name>
    <dbReference type="NCBI Taxonomy" id="100787"/>
    <lineage>
        <taxon>Eukaryota</taxon>
        <taxon>Fungi</taxon>
        <taxon>Dikarya</taxon>
        <taxon>Ascomycota</taxon>
        <taxon>Pezizomycotina</taxon>
        <taxon>Sordariomycetes</taxon>
        <taxon>Hypocreomycetidae</taxon>
        <taxon>Glomerellales</taxon>
        <taxon>Plectosphaerellaceae</taxon>
        <taxon>Verticillium</taxon>
    </lineage>
</organism>
<feature type="compositionally biased region" description="Low complexity" evidence="6">
    <location>
        <begin position="998"/>
        <end position="1023"/>
    </location>
</feature>
<dbReference type="GO" id="GO:0006351">
    <property type="term" value="P:DNA-templated transcription"/>
    <property type="evidence" value="ECO:0007669"/>
    <property type="project" value="InterPro"/>
</dbReference>
<dbReference type="InterPro" id="IPR029058">
    <property type="entry name" value="AB_hydrolase_fold"/>
</dbReference>
<feature type="region of interest" description="Disordered" evidence="6">
    <location>
        <begin position="994"/>
        <end position="1023"/>
    </location>
</feature>
<dbReference type="SMART" id="SM00066">
    <property type="entry name" value="GAL4"/>
    <property type="match status" value="1"/>
</dbReference>
<dbReference type="Proteomes" id="UP000044602">
    <property type="component" value="Unassembled WGS sequence"/>
</dbReference>
<comment type="similarity">
    <text evidence="2">Belongs to the type-B carboxylesterase/lipase family.</text>
</comment>
<gene>
    <name evidence="8" type="ORF">BN1708_007746</name>
</gene>
<proteinExistence type="inferred from homology"/>
<dbReference type="PROSITE" id="PS00122">
    <property type="entry name" value="CARBOXYLESTERASE_B_1"/>
    <property type="match status" value="1"/>
</dbReference>
<protein>
    <recommendedName>
        <fullName evidence="7">Zn(2)-C6 fungal-type domain-containing protein</fullName>
    </recommendedName>
</protein>
<dbReference type="InterPro" id="IPR036864">
    <property type="entry name" value="Zn2-C6_fun-type_DNA-bd_sf"/>
</dbReference>
<dbReference type="Gene3D" id="3.40.50.1820">
    <property type="entry name" value="alpha/beta hydrolase"/>
    <property type="match status" value="1"/>
</dbReference>
<keyword evidence="3" id="KW-0479">Metal-binding</keyword>
<keyword evidence="5" id="KW-0539">Nucleus</keyword>